<name>A0ABP7XAD3_9ACTN</name>
<dbReference type="CDD" id="cd03398">
    <property type="entry name" value="PAP2_haloperoxidase"/>
    <property type="match status" value="1"/>
</dbReference>
<dbReference type="EMBL" id="BAAAZH010000001">
    <property type="protein sequence ID" value="GAA4108912.1"/>
    <property type="molecule type" value="Genomic_DNA"/>
</dbReference>
<dbReference type="RefSeq" id="WP_344731411.1">
    <property type="nucleotide sequence ID" value="NZ_BAAAZH010000001.1"/>
</dbReference>
<proteinExistence type="predicted"/>
<dbReference type="PANTHER" id="PTHR34599">
    <property type="entry name" value="PEROXIDASE-RELATED"/>
    <property type="match status" value="1"/>
</dbReference>
<evidence type="ECO:0000256" key="1">
    <source>
        <dbReference type="SAM" id="SignalP"/>
    </source>
</evidence>
<organism evidence="2 3">
    <name type="scientific">Nocardioides fonticola</name>
    <dbReference type="NCBI Taxonomy" id="450363"/>
    <lineage>
        <taxon>Bacteria</taxon>
        <taxon>Bacillati</taxon>
        <taxon>Actinomycetota</taxon>
        <taxon>Actinomycetes</taxon>
        <taxon>Propionibacteriales</taxon>
        <taxon>Nocardioidaceae</taxon>
        <taxon>Nocardioides</taxon>
    </lineage>
</organism>
<dbReference type="SUPFAM" id="SSF48317">
    <property type="entry name" value="Acid phosphatase/Vanadium-dependent haloperoxidase"/>
    <property type="match status" value="1"/>
</dbReference>
<evidence type="ECO:0000313" key="3">
    <source>
        <dbReference type="Proteomes" id="UP001501495"/>
    </source>
</evidence>
<dbReference type="Proteomes" id="UP001501495">
    <property type="component" value="Unassembled WGS sequence"/>
</dbReference>
<dbReference type="InterPro" id="IPR036938">
    <property type="entry name" value="PAP2/HPO_sf"/>
</dbReference>
<feature type="chain" id="PRO_5045589318" evidence="1">
    <location>
        <begin position="28"/>
        <end position="427"/>
    </location>
</feature>
<accession>A0ABP7XAD3</accession>
<dbReference type="InterPro" id="IPR006311">
    <property type="entry name" value="TAT_signal"/>
</dbReference>
<reference evidence="3" key="1">
    <citation type="journal article" date="2019" name="Int. J. Syst. Evol. Microbiol.">
        <title>The Global Catalogue of Microorganisms (GCM) 10K type strain sequencing project: providing services to taxonomists for standard genome sequencing and annotation.</title>
        <authorList>
            <consortium name="The Broad Institute Genomics Platform"/>
            <consortium name="The Broad Institute Genome Sequencing Center for Infectious Disease"/>
            <person name="Wu L."/>
            <person name="Ma J."/>
        </authorList>
    </citation>
    <scope>NUCLEOTIDE SEQUENCE [LARGE SCALE GENOMIC DNA]</scope>
    <source>
        <strain evidence="3">JCM 16703</strain>
    </source>
</reference>
<comment type="caution">
    <text evidence="2">The sequence shown here is derived from an EMBL/GenBank/DDBJ whole genome shotgun (WGS) entry which is preliminary data.</text>
</comment>
<sequence>MSQTPSSSRRSLLVGAALGTPLAAALAGEAAVASPARGHGHDHGSTPVDPGAAAALAVGWHLLTESTLAAAAFPEPITQSRTWAVSWLAAARATKGQKGAYASAAFVQALHDTLVSLVPAQQIALDTALTNSLATIPGGSAKSAGIAAGSAAASAVLSERSGDGTDTASVNTPFTPPAAAPGVWQLTPPTTRNAVRAGQANAKPFLITSNNQFDPGPPPALDSATYLTDLAETTRLGRVDGPRTPEQYAVAKFWYPGITGFSAQITRQLLIGQPKASLAQLAKLVAVLHVTSVDAQIQLAKTKYDYLFWRPYTAITTGPTNQDTTWTSLEVAPQHPEYPSGHTLQGGAQQAVLEALVGKKSPVTVALTSSNFAGQSRLYSDWATITNEIIDARVFEGVHFRNSDKVGARVGKQVAKYGLSKLSIIGL</sequence>
<gene>
    <name evidence="2" type="ORF">GCM10022215_02930</name>
</gene>
<dbReference type="PANTHER" id="PTHR34599:SF1">
    <property type="entry name" value="PHOSPHATIDIC ACID PHOSPHATASE TYPE 2_HALOPEROXIDASE DOMAIN-CONTAINING PROTEIN"/>
    <property type="match status" value="1"/>
</dbReference>
<keyword evidence="1" id="KW-0732">Signal</keyword>
<dbReference type="InterPro" id="IPR052559">
    <property type="entry name" value="V-haloperoxidase"/>
</dbReference>
<evidence type="ECO:0000313" key="2">
    <source>
        <dbReference type="EMBL" id="GAA4108912.1"/>
    </source>
</evidence>
<protein>
    <submittedName>
        <fullName evidence="2">Vanadium-dependent haloperoxidase</fullName>
    </submittedName>
</protein>
<keyword evidence="3" id="KW-1185">Reference proteome</keyword>
<dbReference type="PROSITE" id="PS51318">
    <property type="entry name" value="TAT"/>
    <property type="match status" value="1"/>
</dbReference>
<dbReference type="Gene3D" id="1.10.606.20">
    <property type="match status" value="1"/>
</dbReference>
<feature type="signal peptide" evidence="1">
    <location>
        <begin position="1"/>
        <end position="27"/>
    </location>
</feature>